<organism evidence="19 20">
    <name type="scientific">Colocasia esculenta</name>
    <name type="common">Wild taro</name>
    <name type="synonym">Arum esculentum</name>
    <dbReference type="NCBI Taxonomy" id="4460"/>
    <lineage>
        <taxon>Eukaryota</taxon>
        <taxon>Viridiplantae</taxon>
        <taxon>Streptophyta</taxon>
        <taxon>Embryophyta</taxon>
        <taxon>Tracheophyta</taxon>
        <taxon>Spermatophyta</taxon>
        <taxon>Magnoliopsida</taxon>
        <taxon>Liliopsida</taxon>
        <taxon>Araceae</taxon>
        <taxon>Aroideae</taxon>
        <taxon>Colocasieae</taxon>
        <taxon>Colocasia</taxon>
    </lineage>
</organism>
<dbReference type="InterPro" id="IPR026877">
    <property type="entry name" value="DXPR_C"/>
</dbReference>
<dbReference type="UniPathway" id="UPA00056">
    <property type="reaction ID" value="UER00092"/>
</dbReference>
<dbReference type="EC" id="1.1.1.267" evidence="6"/>
<dbReference type="Proteomes" id="UP000652761">
    <property type="component" value="Unassembled WGS sequence"/>
</dbReference>
<dbReference type="AlphaFoldDB" id="A0A843XCT8"/>
<dbReference type="Gene3D" id="1.10.1740.10">
    <property type="match status" value="1"/>
</dbReference>
<dbReference type="FunFam" id="3.40.50.720:FF:000183">
    <property type="entry name" value="1-deoxy-D-xylulose 5-phosphate reductoisomerase, chloroplastic"/>
    <property type="match status" value="1"/>
</dbReference>
<accession>A0A843XCT8</accession>
<dbReference type="OrthoDB" id="3482at2759"/>
<evidence type="ECO:0000256" key="5">
    <source>
        <dbReference type="ARBA" id="ARBA00006825"/>
    </source>
</evidence>
<evidence type="ECO:0000256" key="12">
    <source>
        <dbReference type="ARBA" id="ARBA00023002"/>
    </source>
</evidence>
<feature type="domain" description="1-deoxy-D-xylulose 5-phosphate reductoisomerase C-terminal" evidence="17">
    <location>
        <begin position="219"/>
        <end position="302"/>
    </location>
</feature>
<evidence type="ECO:0000256" key="4">
    <source>
        <dbReference type="ARBA" id="ARBA00005094"/>
    </source>
</evidence>
<comment type="pathway">
    <text evidence="4">Isoprenoid biosynthesis; isopentenyl diphosphate biosynthesis via DXP pathway; isopentenyl diphosphate from 1-deoxy-D-xylulose 5-phosphate: step 1/6.</text>
</comment>
<comment type="cofactor">
    <cofactor evidence="2">
        <name>Mg(2+)</name>
        <dbReference type="ChEBI" id="CHEBI:18420"/>
    </cofactor>
</comment>
<dbReference type="InterPro" id="IPR013644">
    <property type="entry name" value="DXP_reductoisomerase_C"/>
</dbReference>
<keyword evidence="8" id="KW-0934">Plastid</keyword>
<dbReference type="GO" id="GO:0009507">
    <property type="term" value="C:chloroplast"/>
    <property type="evidence" value="ECO:0007669"/>
    <property type="project" value="UniProtKB-SubCell"/>
</dbReference>
<comment type="caution">
    <text evidence="19">The sequence shown here is derived from an EMBL/GenBank/DDBJ whole genome shotgun (WGS) entry which is preliminary data.</text>
</comment>
<evidence type="ECO:0000259" key="16">
    <source>
        <dbReference type="Pfam" id="PF02670"/>
    </source>
</evidence>
<dbReference type="SUPFAM" id="SSF55347">
    <property type="entry name" value="Glyceraldehyde-3-phosphate dehydrogenase-like, C-terminal domain"/>
    <property type="match status" value="1"/>
</dbReference>
<keyword evidence="11" id="KW-0809">Transit peptide</keyword>
<evidence type="ECO:0000256" key="3">
    <source>
        <dbReference type="ARBA" id="ARBA00004229"/>
    </source>
</evidence>
<dbReference type="SUPFAM" id="SSF51735">
    <property type="entry name" value="NAD(P)-binding Rossmann-fold domains"/>
    <property type="match status" value="1"/>
</dbReference>
<dbReference type="InterPro" id="IPR003821">
    <property type="entry name" value="DXP_reductoisomerase"/>
</dbReference>
<evidence type="ECO:0000256" key="14">
    <source>
        <dbReference type="ARBA" id="ARBA00023229"/>
    </source>
</evidence>
<dbReference type="Pfam" id="PF02670">
    <property type="entry name" value="DXP_reductoisom"/>
    <property type="match status" value="1"/>
</dbReference>
<evidence type="ECO:0000256" key="7">
    <source>
        <dbReference type="ARBA" id="ARBA00022528"/>
    </source>
</evidence>
<comment type="cofactor">
    <cofactor evidence="1">
        <name>Mn(2+)</name>
        <dbReference type="ChEBI" id="CHEBI:29035"/>
    </cofactor>
</comment>
<dbReference type="GO" id="GO:0051484">
    <property type="term" value="P:isopentenyl diphosphate biosynthetic process, methylerythritol 4-phosphate pathway involved in terpenoid biosynthetic process"/>
    <property type="evidence" value="ECO:0007669"/>
    <property type="project" value="TreeGrafter"/>
</dbReference>
<feature type="domain" description="1-deoxy-D-xylulose 5-phosphate reductoisomerase N-terminal" evidence="16">
    <location>
        <begin position="77"/>
        <end position="205"/>
    </location>
</feature>
<gene>
    <name evidence="19" type="ORF">Taro_050080</name>
</gene>
<keyword evidence="13" id="KW-0464">Manganese</keyword>
<evidence type="ECO:0000256" key="6">
    <source>
        <dbReference type="ARBA" id="ARBA00012366"/>
    </source>
</evidence>
<dbReference type="PANTHER" id="PTHR30525:SF0">
    <property type="entry name" value="1-DEOXY-D-XYLULOSE 5-PHOSPHATE REDUCTOISOMERASE, CHLOROPLASTIC"/>
    <property type="match status" value="1"/>
</dbReference>
<dbReference type="Pfam" id="PF08436">
    <property type="entry name" value="DXP_redisom_C"/>
    <property type="match status" value="1"/>
</dbReference>
<dbReference type="SUPFAM" id="SSF69055">
    <property type="entry name" value="1-deoxy-D-xylulose-5-phosphate reductoisomerase, C-terminal domain"/>
    <property type="match status" value="1"/>
</dbReference>
<feature type="domain" description="DXP reductoisomerase C-terminal" evidence="18">
    <location>
        <begin position="334"/>
        <end position="456"/>
    </location>
</feature>
<protein>
    <recommendedName>
        <fullName evidence="6">1-deoxy-D-xylulose-5-phosphate reductoisomerase</fullName>
        <ecNumber evidence="6">1.1.1.267</ecNumber>
    </recommendedName>
</protein>
<comment type="subcellular location">
    <subcellularLocation>
        <location evidence="3">Plastid</location>
        <location evidence="3">Chloroplast</location>
    </subcellularLocation>
</comment>
<dbReference type="Gene3D" id="3.40.50.720">
    <property type="entry name" value="NAD(P)-binding Rossmann-like Domain"/>
    <property type="match status" value="1"/>
</dbReference>
<dbReference type="InterPro" id="IPR013512">
    <property type="entry name" value="DXP_reductoisomerase_N"/>
</dbReference>
<evidence type="ECO:0000256" key="15">
    <source>
        <dbReference type="ARBA" id="ARBA00048543"/>
    </source>
</evidence>
<comment type="catalytic activity">
    <reaction evidence="15">
        <text>2-C-methyl-D-erythritol 4-phosphate + NADP(+) = 1-deoxy-D-xylulose 5-phosphate + NADPH + H(+)</text>
        <dbReference type="Rhea" id="RHEA:13717"/>
        <dbReference type="ChEBI" id="CHEBI:15378"/>
        <dbReference type="ChEBI" id="CHEBI:57783"/>
        <dbReference type="ChEBI" id="CHEBI:57792"/>
        <dbReference type="ChEBI" id="CHEBI:58262"/>
        <dbReference type="ChEBI" id="CHEBI:58349"/>
        <dbReference type="EC" id="1.1.1.267"/>
    </reaction>
    <physiologicalReaction direction="right-to-left" evidence="15">
        <dbReference type="Rhea" id="RHEA:13719"/>
    </physiologicalReaction>
</comment>
<name>A0A843XCT8_COLES</name>
<evidence type="ECO:0000256" key="13">
    <source>
        <dbReference type="ARBA" id="ARBA00023211"/>
    </source>
</evidence>
<sequence length="508" mass="55012">MALKLQFLGEMGSVSFLDSSGRGSFHRFTVGLDQRRGKGTRSNGRTCCSIQQGPPPAWPGRAVAEPGQRVWDGPKPISIVGSTGSIGTQTLDIVAENPDKFKIVALAAGSNVTLLAEQVKTFKPQLVAVRNESLIDELKEALADSDHKPEIIPGEQGVIEVARHPDAVTVVTGIVGCAGLKPTVAAIEAGKDIALANKETLIAGGPFVLPLAHKHKVKILPADSEHSAIFQCIQGLPEGALRRIILTASGGAFRDWPVEKLKEVKVADALKHPNWSMGKKITVDSATLFNKGLEVIEAHYLFGADYNDIEIVIHPQSIIHSMIETQDSSVLAQLGWPDMRIPILYTMSWPERIYCSEVTWPRLDLCKLGSLTFKAPDNVKYPSMKLAYAAGRAGGTMTGVLSAANEKAVEMFIDEKIDYLDIFKVVEETCDAHTADLIANPNLAEIIHYDLWAREYAAGLQQSSGLHAVPVNRFCEENVGVSSVLGFNSSGNKRRAAFVLSRPRLPAL</sequence>
<dbReference type="InterPro" id="IPR036169">
    <property type="entry name" value="DXPR_C_sf"/>
</dbReference>
<reference evidence="19" key="1">
    <citation type="submission" date="2017-07" db="EMBL/GenBank/DDBJ databases">
        <title>Taro Niue Genome Assembly and Annotation.</title>
        <authorList>
            <person name="Atibalentja N."/>
            <person name="Keating K."/>
            <person name="Fields C.J."/>
        </authorList>
    </citation>
    <scope>NUCLEOTIDE SEQUENCE</scope>
    <source>
        <strain evidence="19">Niue_2</strain>
        <tissue evidence="19">Leaf</tissue>
    </source>
</reference>
<keyword evidence="10" id="KW-0521">NADP</keyword>
<evidence type="ECO:0000259" key="18">
    <source>
        <dbReference type="Pfam" id="PF13288"/>
    </source>
</evidence>
<dbReference type="InterPro" id="IPR036291">
    <property type="entry name" value="NAD(P)-bd_dom_sf"/>
</dbReference>
<keyword evidence="12" id="KW-0560">Oxidoreductase</keyword>
<dbReference type="Pfam" id="PF13288">
    <property type="entry name" value="DXPR_C"/>
    <property type="match status" value="1"/>
</dbReference>
<keyword evidence="7" id="KW-0150">Chloroplast</keyword>
<dbReference type="GO" id="GO:0070402">
    <property type="term" value="F:NADPH binding"/>
    <property type="evidence" value="ECO:0007669"/>
    <property type="project" value="InterPro"/>
</dbReference>
<dbReference type="NCBIfam" id="NF009114">
    <property type="entry name" value="PRK12464.1"/>
    <property type="match status" value="1"/>
</dbReference>
<dbReference type="FunFam" id="1.10.1740.10:FF:000006">
    <property type="entry name" value="1-deoxy-D-xylulose 5-phosphate reductoisomerase, chloroplastic"/>
    <property type="match status" value="1"/>
</dbReference>
<dbReference type="HAMAP" id="MF_00183">
    <property type="entry name" value="DXP_reductoisom"/>
    <property type="match status" value="1"/>
</dbReference>
<dbReference type="PANTHER" id="PTHR30525">
    <property type="entry name" value="1-DEOXY-D-XYLULOSE 5-PHOSPHATE REDUCTOISOMERASE"/>
    <property type="match status" value="1"/>
</dbReference>
<comment type="similarity">
    <text evidence="5">Belongs to the DXR family.</text>
</comment>
<dbReference type="GO" id="GO:0030604">
    <property type="term" value="F:1-deoxy-D-xylulose-5-phosphate reductoisomerase activity"/>
    <property type="evidence" value="ECO:0007669"/>
    <property type="project" value="UniProtKB-EC"/>
</dbReference>
<evidence type="ECO:0000313" key="20">
    <source>
        <dbReference type="Proteomes" id="UP000652761"/>
    </source>
</evidence>
<evidence type="ECO:0000256" key="10">
    <source>
        <dbReference type="ARBA" id="ARBA00022857"/>
    </source>
</evidence>
<dbReference type="NCBIfam" id="TIGR00243">
    <property type="entry name" value="Dxr"/>
    <property type="match status" value="1"/>
</dbReference>
<keyword evidence="20" id="KW-1185">Reference proteome</keyword>
<proteinExistence type="inferred from homology"/>
<evidence type="ECO:0000256" key="11">
    <source>
        <dbReference type="ARBA" id="ARBA00022946"/>
    </source>
</evidence>
<keyword evidence="9" id="KW-0479">Metal-binding</keyword>
<evidence type="ECO:0000256" key="8">
    <source>
        <dbReference type="ARBA" id="ARBA00022640"/>
    </source>
</evidence>
<dbReference type="GO" id="GO:0030145">
    <property type="term" value="F:manganese ion binding"/>
    <property type="evidence" value="ECO:0007669"/>
    <property type="project" value="TreeGrafter"/>
</dbReference>
<dbReference type="EMBL" id="NMUH01007351">
    <property type="protein sequence ID" value="MQM17112.1"/>
    <property type="molecule type" value="Genomic_DNA"/>
</dbReference>
<evidence type="ECO:0000256" key="1">
    <source>
        <dbReference type="ARBA" id="ARBA00001936"/>
    </source>
</evidence>
<evidence type="ECO:0000259" key="17">
    <source>
        <dbReference type="Pfam" id="PF08436"/>
    </source>
</evidence>
<keyword evidence="14" id="KW-0414">Isoprene biosynthesis</keyword>
<evidence type="ECO:0000313" key="19">
    <source>
        <dbReference type="EMBL" id="MQM17112.1"/>
    </source>
</evidence>
<evidence type="ECO:0000256" key="9">
    <source>
        <dbReference type="ARBA" id="ARBA00022723"/>
    </source>
</evidence>
<evidence type="ECO:0000256" key="2">
    <source>
        <dbReference type="ARBA" id="ARBA00001946"/>
    </source>
</evidence>